<dbReference type="OrthoDB" id="549017at2759"/>
<dbReference type="GO" id="GO:0042765">
    <property type="term" value="C:GPI-anchor transamidase complex"/>
    <property type="evidence" value="ECO:0007669"/>
    <property type="project" value="EnsemblFungi"/>
</dbReference>
<dbReference type="GO" id="GO:0016255">
    <property type="term" value="P:attachment of GPI anchor to protein"/>
    <property type="evidence" value="ECO:0007669"/>
    <property type="project" value="EnsemblFungi"/>
</dbReference>
<dbReference type="eggNOG" id="KOG2552">
    <property type="taxonomic scope" value="Eukaryota"/>
</dbReference>
<keyword evidence="6" id="KW-0256">Endoplasmic reticulum</keyword>
<dbReference type="AlphaFoldDB" id="C5MHK2"/>
<dbReference type="InterPro" id="IPR009600">
    <property type="entry name" value="PIG-U"/>
</dbReference>
<dbReference type="GO" id="GO:0006506">
    <property type="term" value="P:GPI anchor biosynthetic process"/>
    <property type="evidence" value="ECO:0007669"/>
    <property type="project" value="UniProtKB-UniPathway"/>
</dbReference>
<feature type="transmembrane region" description="Helical" evidence="9">
    <location>
        <begin position="226"/>
        <end position="248"/>
    </location>
</feature>
<dbReference type="PANTHER" id="PTHR13121:SF0">
    <property type="entry name" value="PHOSPHATIDYLINOSITOL GLYCAN ANCHOR BIOSYNTHESIS CLASS U PROTEIN"/>
    <property type="match status" value="1"/>
</dbReference>
<dbReference type="UniPathway" id="UPA00196"/>
<feature type="transmembrane region" description="Helical" evidence="9">
    <location>
        <begin position="184"/>
        <end position="206"/>
    </location>
</feature>
<organism evidence="10 11">
    <name type="scientific">Candida tropicalis (strain ATCC MYA-3404 / T1)</name>
    <name type="common">Yeast</name>
    <dbReference type="NCBI Taxonomy" id="294747"/>
    <lineage>
        <taxon>Eukaryota</taxon>
        <taxon>Fungi</taxon>
        <taxon>Dikarya</taxon>
        <taxon>Ascomycota</taxon>
        <taxon>Saccharomycotina</taxon>
        <taxon>Pichiomycetes</taxon>
        <taxon>Debaryomycetaceae</taxon>
        <taxon>Candida/Lodderomyces clade</taxon>
        <taxon>Candida</taxon>
    </lineage>
</organism>
<feature type="transmembrane region" description="Helical" evidence="9">
    <location>
        <begin position="281"/>
        <end position="300"/>
    </location>
</feature>
<keyword evidence="4" id="KW-0337">GPI-anchor biosynthesis</keyword>
<dbReference type="VEuPathDB" id="FungiDB:CTRG_05556"/>
<keyword evidence="11" id="KW-1185">Reference proteome</keyword>
<proteinExistence type="inferred from homology"/>
<dbReference type="Proteomes" id="UP000002037">
    <property type="component" value="Unassembled WGS sequence"/>
</dbReference>
<evidence type="ECO:0000256" key="3">
    <source>
        <dbReference type="ARBA" id="ARBA00010026"/>
    </source>
</evidence>
<keyword evidence="7 9" id="KW-1133">Transmembrane helix</keyword>
<evidence type="ECO:0000313" key="11">
    <source>
        <dbReference type="Proteomes" id="UP000002037"/>
    </source>
</evidence>
<sequence length="434" mass="50247">MSKLTNVLIIGGLIRFILPTLFPQIITKLDSSVEFSTPISSFKSLQESFYYFNHNINLYDGGINNHPPLLVILLNFINCIPGNTKFNQIWFNLFFTIVDLIITLKLIHINKWYNEYQSKRSKGKNEIKGFDDYLIACFYLFNPLIILTNLSHSTLIISWIFIIESILQIIKFENIPRAMISLSIASYLSINYLYLLPCFISFSHIIKKSSNKNYQTHQVYVEGFGIFFICSCLLIMTSFIVTASWKFLDNVYLTNIMFKNIKPNLGLWWYLFTEMFENYNLFYTIVFNLYGFIFIIPITLRLFEYSNGQGDGLLAIVLGLIWISFTKSYPILGDLGICLTMLAIFKDTVIKYCKFKYITGITLIVGLLLSPIFYYIWIVLGSGNANFFYSISLIMGGVHILLLMDILWTKLSIDYYDEKGIDINSKDKPVLAQI</sequence>
<evidence type="ECO:0000256" key="7">
    <source>
        <dbReference type="ARBA" id="ARBA00022989"/>
    </source>
</evidence>
<dbReference type="PANTHER" id="PTHR13121">
    <property type="entry name" value="GPI TRANSAMIDASE COMPONENT PIG-U"/>
    <property type="match status" value="1"/>
</dbReference>
<dbReference type="EMBL" id="GG692402">
    <property type="protein sequence ID" value="EER31104.1"/>
    <property type="molecule type" value="Genomic_DNA"/>
</dbReference>
<name>C5MHK2_CANTT</name>
<comment type="pathway">
    <text evidence="2">Glycolipid biosynthesis; glycosylphosphatidylinositol-anchor biosynthesis.</text>
</comment>
<comment type="similarity">
    <text evidence="3">Belongs to the PIGU family.</text>
</comment>
<dbReference type="KEGG" id="ctp:CTRG_05556"/>
<evidence type="ECO:0008006" key="12">
    <source>
        <dbReference type="Google" id="ProtNLM"/>
    </source>
</evidence>
<feature type="transmembrane region" description="Helical" evidence="9">
    <location>
        <begin position="386"/>
        <end position="408"/>
    </location>
</feature>
<evidence type="ECO:0000256" key="6">
    <source>
        <dbReference type="ARBA" id="ARBA00022824"/>
    </source>
</evidence>
<dbReference type="RefSeq" id="XP_002551258.1">
    <property type="nucleotide sequence ID" value="XM_002551212.1"/>
</dbReference>
<gene>
    <name evidence="10" type="ORF">CTRG_05556</name>
</gene>
<evidence type="ECO:0000256" key="8">
    <source>
        <dbReference type="ARBA" id="ARBA00023136"/>
    </source>
</evidence>
<dbReference type="GeneID" id="8300690"/>
<evidence type="ECO:0000256" key="1">
    <source>
        <dbReference type="ARBA" id="ARBA00004477"/>
    </source>
</evidence>
<dbReference type="STRING" id="294747.C5MHK2"/>
<reference evidence="10 11" key="1">
    <citation type="journal article" date="2009" name="Nature">
        <title>Evolution of pathogenicity and sexual reproduction in eight Candida genomes.</title>
        <authorList>
            <person name="Butler G."/>
            <person name="Rasmussen M.D."/>
            <person name="Lin M.F."/>
            <person name="Santos M.A."/>
            <person name="Sakthikumar S."/>
            <person name="Munro C.A."/>
            <person name="Rheinbay E."/>
            <person name="Grabherr M."/>
            <person name="Forche A."/>
            <person name="Reedy J.L."/>
            <person name="Agrafioti I."/>
            <person name="Arnaud M.B."/>
            <person name="Bates S."/>
            <person name="Brown A.J."/>
            <person name="Brunke S."/>
            <person name="Costanzo M.C."/>
            <person name="Fitzpatrick D.A."/>
            <person name="de Groot P.W."/>
            <person name="Harris D."/>
            <person name="Hoyer L.L."/>
            <person name="Hube B."/>
            <person name="Klis F.M."/>
            <person name="Kodira C."/>
            <person name="Lennard N."/>
            <person name="Logue M.E."/>
            <person name="Martin R."/>
            <person name="Neiman A.M."/>
            <person name="Nikolaou E."/>
            <person name="Quail M.A."/>
            <person name="Quinn J."/>
            <person name="Santos M.C."/>
            <person name="Schmitzberger F.F."/>
            <person name="Sherlock G."/>
            <person name="Shah P."/>
            <person name="Silverstein K.A."/>
            <person name="Skrzypek M.S."/>
            <person name="Soll D."/>
            <person name="Staggs R."/>
            <person name="Stansfield I."/>
            <person name="Stumpf M.P."/>
            <person name="Sudbery P.E."/>
            <person name="Srikantha T."/>
            <person name="Zeng Q."/>
            <person name="Berman J."/>
            <person name="Berriman M."/>
            <person name="Heitman J."/>
            <person name="Gow N.A."/>
            <person name="Lorenz M.C."/>
            <person name="Birren B.W."/>
            <person name="Kellis M."/>
            <person name="Cuomo C.A."/>
        </authorList>
    </citation>
    <scope>NUCLEOTIDE SEQUENCE [LARGE SCALE GENOMIC DNA]</scope>
    <source>
        <strain evidence="11">ATCC MYA-3404 / T1</strain>
    </source>
</reference>
<feature type="transmembrane region" description="Helical" evidence="9">
    <location>
        <begin position="7"/>
        <end position="26"/>
    </location>
</feature>
<feature type="transmembrane region" description="Helical" evidence="9">
    <location>
        <begin position="89"/>
        <end position="109"/>
    </location>
</feature>
<evidence type="ECO:0000313" key="10">
    <source>
        <dbReference type="EMBL" id="EER31104.1"/>
    </source>
</evidence>
<evidence type="ECO:0000256" key="2">
    <source>
        <dbReference type="ARBA" id="ARBA00004687"/>
    </source>
</evidence>
<keyword evidence="5 9" id="KW-0812">Transmembrane</keyword>
<feature type="transmembrane region" description="Helical" evidence="9">
    <location>
        <begin position="312"/>
        <end position="345"/>
    </location>
</feature>
<comment type="subcellular location">
    <subcellularLocation>
        <location evidence="1">Endoplasmic reticulum membrane</location>
        <topology evidence="1">Multi-pass membrane protein</topology>
    </subcellularLocation>
</comment>
<feature type="transmembrane region" description="Helical" evidence="9">
    <location>
        <begin position="357"/>
        <end position="380"/>
    </location>
</feature>
<dbReference type="HOGENOM" id="CLU_030193_0_1_1"/>
<evidence type="ECO:0000256" key="4">
    <source>
        <dbReference type="ARBA" id="ARBA00022502"/>
    </source>
</evidence>
<keyword evidence="8 9" id="KW-0472">Membrane</keyword>
<protein>
    <recommendedName>
        <fullName evidence="12">GPI transamidase component GAB1</fullName>
    </recommendedName>
</protein>
<feature type="transmembrane region" description="Helical" evidence="9">
    <location>
        <begin position="130"/>
        <end position="150"/>
    </location>
</feature>
<accession>C5MHK2</accession>
<evidence type="ECO:0000256" key="9">
    <source>
        <dbReference type="SAM" id="Phobius"/>
    </source>
</evidence>
<evidence type="ECO:0000256" key="5">
    <source>
        <dbReference type="ARBA" id="ARBA00022692"/>
    </source>
</evidence>
<dbReference type="Pfam" id="PF06728">
    <property type="entry name" value="PIG-U"/>
    <property type="match status" value="1"/>
</dbReference>